<evidence type="ECO:0000313" key="2">
    <source>
        <dbReference type="Proteomes" id="UP000805649"/>
    </source>
</evidence>
<sequence length="474" mass="52292">MSGLSTAPDELLGHQPPPPRHQPSQSIPEWNSGSGDLSQILPPVASLPVGVPTGRLGRSTPGQGNTPGVTEPVDEMDFTKFNAAIIVLLGILDKAGPNALDKAVESAKRKIPDYMSKFKITNGFRFLVFANDLLKWQPEENVQGKDIYDILCMFYFVLDQEPLLGLQTRIRPDSVYLPLTPLSSWIVVFAQLIGLFMDTPMSVTPRTLETFKNSPLYNYNEAIEPPGGFRTFNEFFSRHLKPGMRPISDPHNDKVICYPADCTYDNSLENQSIVEVNNSGEVLIKGLPWTIDILLQGSKFASEFHGGVWMHAFLNTYNYHRQHAPVSGKVIEAKNIQGAAYLEVNAKCQPIRKMVVTDEEKSQDPKCGPEAPDSPGYQFLQTRGCVVIENEHLGKVAVLPIGMAMVSGVKLTVREGDKIKKGDEISTFLFGGSDIICVFQKQAGLKVEDFIASPKDEFGNQTYSKYGTILAVAP</sequence>
<comment type="caution">
    <text evidence="1">The sequence shown here is derived from an EMBL/GenBank/DDBJ whole genome shotgun (WGS) entry which is preliminary data.</text>
</comment>
<accession>A0ACC3YEL9</accession>
<dbReference type="Proteomes" id="UP000805649">
    <property type="component" value="Unassembled WGS sequence"/>
</dbReference>
<organism evidence="1 2">
    <name type="scientific">Colletotrichum truncatum</name>
    <name type="common">Anthracnose fungus</name>
    <name type="synonym">Colletotrichum capsici</name>
    <dbReference type="NCBI Taxonomy" id="5467"/>
    <lineage>
        <taxon>Eukaryota</taxon>
        <taxon>Fungi</taxon>
        <taxon>Dikarya</taxon>
        <taxon>Ascomycota</taxon>
        <taxon>Pezizomycotina</taxon>
        <taxon>Sordariomycetes</taxon>
        <taxon>Hypocreomycetidae</taxon>
        <taxon>Glomerellales</taxon>
        <taxon>Glomerellaceae</taxon>
        <taxon>Colletotrichum</taxon>
        <taxon>Colletotrichum truncatum species complex</taxon>
    </lineage>
</organism>
<proteinExistence type="predicted"/>
<gene>
    <name evidence="1" type="ORF">CTRU02_214382</name>
</gene>
<keyword evidence="2" id="KW-1185">Reference proteome</keyword>
<dbReference type="EMBL" id="VUJX02000011">
    <property type="protein sequence ID" value="KAL0930307.1"/>
    <property type="molecule type" value="Genomic_DNA"/>
</dbReference>
<reference evidence="1 2" key="1">
    <citation type="journal article" date="2020" name="Phytopathology">
        <title>Genome Sequence Resources of Colletotrichum truncatum, C. plurivorum, C. musicola, and C. sojae: Four Species Pathogenic to Soybean (Glycine max).</title>
        <authorList>
            <person name="Rogerio F."/>
            <person name="Boufleur T.R."/>
            <person name="Ciampi-Guillardi M."/>
            <person name="Sukno S.A."/>
            <person name="Thon M.R."/>
            <person name="Massola Junior N.S."/>
            <person name="Baroncelli R."/>
        </authorList>
    </citation>
    <scope>NUCLEOTIDE SEQUENCE [LARGE SCALE GENOMIC DNA]</scope>
    <source>
        <strain evidence="1 2">CMES1059</strain>
    </source>
</reference>
<evidence type="ECO:0000313" key="1">
    <source>
        <dbReference type="EMBL" id="KAL0930307.1"/>
    </source>
</evidence>
<protein>
    <submittedName>
        <fullName evidence="1">Phosphatidylserine decarboxylase</fullName>
    </submittedName>
</protein>
<name>A0ACC3YEL9_COLTU</name>